<sequence length="34" mass="3806">MNSPSTSRNNKEAAFSTVLHFQGPLLQSIVFDRI</sequence>
<evidence type="ECO:0000313" key="1">
    <source>
        <dbReference type="EMBL" id="MBW88474.1"/>
    </source>
</evidence>
<accession>A0A2P2J4S7</accession>
<dbReference type="AlphaFoldDB" id="A0A2P2J4S7"/>
<organism evidence="1">
    <name type="scientific">Rhizophora mucronata</name>
    <name type="common">Asiatic mangrove</name>
    <dbReference type="NCBI Taxonomy" id="61149"/>
    <lineage>
        <taxon>Eukaryota</taxon>
        <taxon>Viridiplantae</taxon>
        <taxon>Streptophyta</taxon>
        <taxon>Embryophyta</taxon>
        <taxon>Tracheophyta</taxon>
        <taxon>Spermatophyta</taxon>
        <taxon>Magnoliopsida</taxon>
        <taxon>eudicotyledons</taxon>
        <taxon>Gunneridae</taxon>
        <taxon>Pentapetalae</taxon>
        <taxon>rosids</taxon>
        <taxon>fabids</taxon>
        <taxon>Malpighiales</taxon>
        <taxon>Rhizophoraceae</taxon>
        <taxon>Rhizophora</taxon>
    </lineage>
</organism>
<protein>
    <submittedName>
        <fullName evidence="1">Uncharacterized protein</fullName>
    </submittedName>
</protein>
<proteinExistence type="predicted"/>
<reference evidence="1" key="1">
    <citation type="submission" date="2018-02" db="EMBL/GenBank/DDBJ databases">
        <title>Rhizophora mucronata_Transcriptome.</title>
        <authorList>
            <person name="Meera S.P."/>
            <person name="Sreeshan A."/>
            <person name="Augustine A."/>
        </authorList>
    </citation>
    <scope>NUCLEOTIDE SEQUENCE</scope>
    <source>
        <tissue evidence="1">Leaf</tissue>
    </source>
</reference>
<dbReference type="EMBL" id="GGEC01007991">
    <property type="protein sequence ID" value="MBW88474.1"/>
    <property type="molecule type" value="Transcribed_RNA"/>
</dbReference>
<name>A0A2P2J4S7_RHIMU</name>